<feature type="region of interest" description="Disordered" evidence="1">
    <location>
        <begin position="50"/>
        <end position="81"/>
    </location>
</feature>
<evidence type="ECO:0000313" key="3">
    <source>
        <dbReference type="Proteomes" id="UP000596130"/>
    </source>
</evidence>
<feature type="compositionally biased region" description="Basic and acidic residues" evidence="1">
    <location>
        <begin position="69"/>
        <end position="80"/>
    </location>
</feature>
<evidence type="ECO:0000256" key="1">
    <source>
        <dbReference type="SAM" id="MobiDB-lite"/>
    </source>
</evidence>
<sequence length="95" mass="10648">MTDHYDPILAHVQPAPRDLYWDQPYEAALADLRSAVARVSAALRDTDGTRAERLIRSQQDPNRAQLQLHPDDADAQERAHALSRTVRRHLADGAA</sequence>
<reference evidence="2 3" key="1">
    <citation type="submission" date="2020-12" db="EMBL/GenBank/DDBJ databases">
        <title>Identification and biosynthesis of polyene macrolides produced by Streptomyces alfalfae Men-myco-93-63.</title>
        <authorList>
            <person name="Liu D."/>
            <person name="Li Y."/>
            <person name="Liu L."/>
            <person name="Han X."/>
            <person name="Shen F."/>
        </authorList>
    </citation>
    <scope>NUCLEOTIDE SEQUENCE [LARGE SCALE GENOMIC DNA]</scope>
    <source>
        <strain evidence="2 3">Men-myco-93-63</strain>
    </source>
</reference>
<dbReference type="EMBL" id="CP065959">
    <property type="protein sequence ID" value="QQC87130.1"/>
    <property type="molecule type" value="Genomic_DNA"/>
</dbReference>
<evidence type="ECO:0000313" key="2">
    <source>
        <dbReference type="EMBL" id="QQC87130.1"/>
    </source>
</evidence>
<accession>A0A7T4PBM3</accession>
<organism evidence="2 3">
    <name type="scientific">Streptomyces alfalfae</name>
    <dbReference type="NCBI Taxonomy" id="1642299"/>
    <lineage>
        <taxon>Bacteria</taxon>
        <taxon>Bacillati</taxon>
        <taxon>Actinomycetota</taxon>
        <taxon>Actinomycetes</taxon>
        <taxon>Kitasatosporales</taxon>
        <taxon>Streptomycetaceae</taxon>
        <taxon>Streptomyces</taxon>
    </lineage>
</organism>
<protein>
    <submittedName>
        <fullName evidence="2">Uncharacterized protein</fullName>
    </submittedName>
</protein>
<dbReference type="Proteomes" id="UP000596130">
    <property type="component" value="Chromosome"/>
</dbReference>
<gene>
    <name evidence="2" type="ORF">I8755_00865</name>
</gene>
<dbReference type="AlphaFoldDB" id="A0A7T4PBM3"/>
<name>A0A7T4PBM3_9ACTN</name>
<proteinExistence type="predicted"/>
<dbReference type="RefSeq" id="WP_198501403.1">
    <property type="nucleotide sequence ID" value="NZ_CP065959.1"/>
</dbReference>
<feature type="compositionally biased region" description="Polar residues" evidence="1">
    <location>
        <begin position="56"/>
        <end position="65"/>
    </location>
</feature>